<keyword evidence="2" id="KW-1185">Reference proteome</keyword>
<accession>A0ACC4AV52</accession>
<proteinExistence type="predicted"/>
<dbReference type="Proteomes" id="UP000309997">
    <property type="component" value="Unassembled WGS sequence"/>
</dbReference>
<evidence type="ECO:0000313" key="2">
    <source>
        <dbReference type="Proteomes" id="UP000309997"/>
    </source>
</evidence>
<gene>
    <name evidence="1" type="ORF">D5086_029687</name>
</gene>
<comment type="caution">
    <text evidence="1">The sequence shown here is derived from an EMBL/GenBank/DDBJ whole genome shotgun (WGS) entry which is preliminary data.</text>
</comment>
<protein>
    <submittedName>
        <fullName evidence="1">Uncharacterized protein</fullName>
    </submittedName>
</protein>
<reference evidence="1 2" key="1">
    <citation type="journal article" date="2024" name="Plant Biotechnol. J.">
        <title>Genome and CRISPR/Cas9 system of a widespread forest tree (Populus alba) in the world.</title>
        <authorList>
            <person name="Liu Y.J."/>
            <person name="Jiang P.F."/>
            <person name="Han X.M."/>
            <person name="Li X.Y."/>
            <person name="Wang H.M."/>
            <person name="Wang Y.J."/>
            <person name="Wang X.X."/>
            <person name="Zeng Q.Y."/>
        </authorList>
    </citation>
    <scope>NUCLEOTIDE SEQUENCE [LARGE SCALE GENOMIC DNA]</scope>
    <source>
        <strain evidence="2">cv. PAL-ZL1</strain>
    </source>
</reference>
<organism evidence="1 2">
    <name type="scientific">Populus alba</name>
    <name type="common">White poplar</name>
    <dbReference type="NCBI Taxonomy" id="43335"/>
    <lineage>
        <taxon>Eukaryota</taxon>
        <taxon>Viridiplantae</taxon>
        <taxon>Streptophyta</taxon>
        <taxon>Embryophyta</taxon>
        <taxon>Tracheophyta</taxon>
        <taxon>Spermatophyta</taxon>
        <taxon>Magnoliopsida</taxon>
        <taxon>eudicotyledons</taxon>
        <taxon>Gunneridae</taxon>
        <taxon>Pentapetalae</taxon>
        <taxon>rosids</taxon>
        <taxon>fabids</taxon>
        <taxon>Malpighiales</taxon>
        <taxon>Salicaceae</taxon>
        <taxon>Saliceae</taxon>
        <taxon>Populus</taxon>
    </lineage>
</organism>
<evidence type="ECO:0000313" key="1">
    <source>
        <dbReference type="EMBL" id="KAL3569797.1"/>
    </source>
</evidence>
<name>A0ACC4AV52_POPAL</name>
<sequence>MDDLPFQKITISGPTLSALMHRITTSLGDVDGLLFGHVTHLTPSTLTDDNTPQNPDSNLIATITSFFCPNIPLSFYDSLGRVDSVTLHRLVSSTTHQSNSSSSSSNFLGWFSARRKSPIRPSMREFCVSQSLSRLKTAAKGEKDLNPCVFLLFTTPVQGELLYHTHEYRAYQFRVNSRCFDPKSIGIDNIGPDFRGNYGCFSPNSPFPELKCASAMNDEVGEGLNRMERVLNDQKELDMVAEGFSVKDLGKLMGSETVNSTMSLEDLYEKMLGKLDSLARQVEKSNAKVLDMENHNRKLSLMCMVSTYDKAVYGADTVPFILSILGQILIGLKTKPERSDHPVRSGSDTIA</sequence>
<dbReference type="EMBL" id="RCHU02000016">
    <property type="protein sequence ID" value="KAL3569797.1"/>
    <property type="molecule type" value="Genomic_DNA"/>
</dbReference>